<dbReference type="SUPFAM" id="SSF52047">
    <property type="entry name" value="RNI-like"/>
    <property type="match status" value="1"/>
</dbReference>
<evidence type="ECO:0000313" key="1">
    <source>
        <dbReference type="EMBL" id="KAF4622494.1"/>
    </source>
</evidence>
<proteinExistence type="predicted"/>
<dbReference type="Proteomes" id="UP000521872">
    <property type="component" value="Unassembled WGS sequence"/>
</dbReference>
<sequence length="531" mass="60702">MMADEPPPYSPDPPYSLASEAVTIRCSISGLSVEIIEQIIIHACVVSEDGDYELDPSPSRSKRWFRRCHPLTLGGVCKFWRDYMWSTSVFWTTIIFRVHPDSVHHRQELLEDWLARAKGQPLSIMVDCPDFNFTGNRRIYLTLSLALLAHQAPQWRRIEVHLPLCWYEHLFPKTQGTVPSYPLLQQASLNFTNEMADGERVLDSSLPDFTRANSLQKLALSRVHLRAQPIIGASASDHTPVTCTTLQNVFPKKLTSLILCNVDTTTSTNLLQFLFKRFTKLVHLTMLNCQMHPAPPVQRKICSNLRALTISVTEVAGLHNLIPTKFIFPNLKALTVYGREKFLYSRYILPFLENSDCRLEKFELKCPIAMEYEYDLIQLLSNDTISSALKELCIEDMVCEDQQNSIHPEEKGLGSTFFEVLHPDSDPDYLPKLELFAYAGPLAVASIEFLEPFILRSQIRDKLQSTGDFQKSTSSTENQTSILRKVDIRAEQYISDCTISEYPDPQYIWEVFNMIDQGILSLKNNDGSHWE</sequence>
<accession>A0A8H4R545</accession>
<evidence type="ECO:0008006" key="3">
    <source>
        <dbReference type="Google" id="ProtNLM"/>
    </source>
</evidence>
<dbReference type="EMBL" id="JAACJL010000002">
    <property type="protein sequence ID" value="KAF4622494.1"/>
    <property type="molecule type" value="Genomic_DNA"/>
</dbReference>
<dbReference type="InterPro" id="IPR032675">
    <property type="entry name" value="LRR_dom_sf"/>
</dbReference>
<comment type="caution">
    <text evidence="1">The sequence shown here is derived from an EMBL/GenBank/DDBJ whole genome shotgun (WGS) entry which is preliminary data.</text>
</comment>
<name>A0A8H4R545_9AGAR</name>
<dbReference type="AlphaFoldDB" id="A0A8H4R545"/>
<gene>
    <name evidence="1" type="ORF">D9613_009334</name>
</gene>
<keyword evidence="2" id="KW-1185">Reference proteome</keyword>
<protein>
    <recommendedName>
        <fullName evidence="3">F-box domain-containing protein</fullName>
    </recommendedName>
</protein>
<reference evidence="1 2" key="1">
    <citation type="submission" date="2019-12" db="EMBL/GenBank/DDBJ databases">
        <authorList>
            <person name="Floudas D."/>
            <person name="Bentzer J."/>
            <person name="Ahren D."/>
            <person name="Johansson T."/>
            <person name="Persson P."/>
            <person name="Tunlid A."/>
        </authorList>
    </citation>
    <scope>NUCLEOTIDE SEQUENCE [LARGE SCALE GENOMIC DNA]</scope>
    <source>
        <strain evidence="1 2">CBS 102.39</strain>
    </source>
</reference>
<organism evidence="1 2">
    <name type="scientific">Agrocybe pediades</name>
    <dbReference type="NCBI Taxonomy" id="84607"/>
    <lineage>
        <taxon>Eukaryota</taxon>
        <taxon>Fungi</taxon>
        <taxon>Dikarya</taxon>
        <taxon>Basidiomycota</taxon>
        <taxon>Agaricomycotina</taxon>
        <taxon>Agaricomycetes</taxon>
        <taxon>Agaricomycetidae</taxon>
        <taxon>Agaricales</taxon>
        <taxon>Agaricineae</taxon>
        <taxon>Strophariaceae</taxon>
        <taxon>Agrocybe</taxon>
    </lineage>
</organism>
<dbReference type="Gene3D" id="3.80.10.10">
    <property type="entry name" value="Ribonuclease Inhibitor"/>
    <property type="match status" value="1"/>
</dbReference>
<evidence type="ECO:0000313" key="2">
    <source>
        <dbReference type="Proteomes" id="UP000521872"/>
    </source>
</evidence>